<dbReference type="InterPro" id="IPR027417">
    <property type="entry name" value="P-loop_NTPase"/>
</dbReference>
<evidence type="ECO:0000313" key="5">
    <source>
        <dbReference type="EMBL" id="UNK46022.1"/>
    </source>
</evidence>
<feature type="compositionally biased region" description="Low complexity" evidence="3">
    <location>
        <begin position="197"/>
        <end position="210"/>
    </location>
</feature>
<evidence type="ECO:0000259" key="4">
    <source>
        <dbReference type="PROSITE" id="PS50043"/>
    </source>
</evidence>
<dbReference type="PANTHER" id="PTHR16305">
    <property type="entry name" value="TESTICULAR SOLUBLE ADENYLYL CYCLASE"/>
    <property type="match status" value="1"/>
</dbReference>
<dbReference type="InterPro" id="IPR036388">
    <property type="entry name" value="WH-like_DNA-bd_sf"/>
</dbReference>
<evidence type="ECO:0000256" key="1">
    <source>
        <dbReference type="ARBA" id="ARBA00022741"/>
    </source>
</evidence>
<dbReference type="RefSeq" id="WP_241914126.1">
    <property type="nucleotide sequence ID" value="NZ_CP093326.1"/>
</dbReference>
<dbReference type="Pfam" id="PF13191">
    <property type="entry name" value="AAA_16"/>
    <property type="match status" value="1"/>
</dbReference>
<dbReference type="PROSITE" id="PS50043">
    <property type="entry name" value="HTH_LUXR_2"/>
    <property type="match status" value="1"/>
</dbReference>
<keyword evidence="6" id="KW-1185">Reference proteome</keyword>
<reference evidence="5 6" key="1">
    <citation type="submission" date="2022-03" db="EMBL/GenBank/DDBJ databases">
        <title>Isotopic signatures of nitrous oxide derived from detoxification processes.</title>
        <authorList>
            <person name="Behrendt U."/>
            <person name="Buchen C."/>
            <person name="Well R."/>
            <person name="Ulrich A."/>
            <person name="Rohe L."/>
            <person name="Kolb S."/>
            <person name="Schloter M."/>
            <person name="Horn M.A."/>
            <person name="Augustin J."/>
        </authorList>
    </citation>
    <scope>NUCLEOTIDE SEQUENCE [LARGE SCALE GENOMIC DNA]</scope>
    <source>
        <strain evidence="5 6">S4-C24</strain>
    </source>
</reference>
<dbReference type="Proteomes" id="UP000829069">
    <property type="component" value="Chromosome"/>
</dbReference>
<feature type="domain" description="HTH luxR-type" evidence="4">
    <location>
        <begin position="891"/>
        <end position="956"/>
    </location>
</feature>
<gene>
    <name evidence="5" type="ORF">MNQ99_01165</name>
</gene>
<dbReference type="InterPro" id="IPR016032">
    <property type="entry name" value="Sig_transdc_resp-reg_C-effctor"/>
</dbReference>
<dbReference type="InterPro" id="IPR041664">
    <property type="entry name" value="AAA_16"/>
</dbReference>
<dbReference type="CDD" id="cd06170">
    <property type="entry name" value="LuxR_C_like"/>
    <property type="match status" value="1"/>
</dbReference>
<dbReference type="PANTHER" id="PTHR16305:SF35">
    <property type="entry name" value="TRANSCRIPTIONAL ACTIVATOR DOMAIN"/>
    <property type="match status" value="1"/>
</dbReference>
<organism evidence="5 6">
    <name type="scientific">Arthrobacter sulfonylureivorans</name>
    <dbReference type="NCBI Taxonomy" id="2486855"/>
    <lineage>
        <taxon>Bacteria</taxon>
        <taxon>Bacillati</taxon>
        <taxon>Actinomycetota</taxon>
        <taxon>Actinomycetes</taxon>
        <taxon>Micrococcales</taxon>
        <taxon>Micrococcaceae</taxon>
        <taxon>Arthrobacter</taxon>
    </lineage>
</organism>
<protein>
    <submittedName>
        <fullName evidence="5">AAA family ATPase</fullName>
    </submittedName>
</protein>
<dbReference type="InterPro" id="IPR011990">
    <property type="entry name" value="TPR-like_helical_dom_sf"/>
</dbReference>
<evidence type="ECO:0000256" key="2">
    <source>
        <dbReference type="ARBA" id="ARBA00022840"/>
    </source>
</evidence>
<dbReference type="EMBL" id="CP093326">
    <property type="protein sequence ID" value="UNK46022.1"/>
    <property type="molecule type" value="Genomic_DNA"/>
</dbReference>
<dbReference type="Gene3D" id="1.25.40.10">
    <property type="entry name" value="Tetratricopeptide repeat domain"/>
    <property type="match status" value="1"/>
</dbReference>
<evidence type="ECO:0000313" key="6">
    <source>
        <dbReference type="Proteomes" id="UP000829069"/>
    </source>
</evidence>
<dbReference type="SUPFAM" id="SSF52540">
    <property type="entry name" value="P-loop containing nucleoside triphosphate hydrolases"/>
    <property type="match status" value="1"/>
</dbReference>
<feature type="region of interest" description="Disordered" evidence="3">
    <location>
        <begin position="192"/>
        <end position="217"/>
    </location>
</feature>
<dbReference type="Pfam" id="PF00196">
    <property type="entry name" value="GerE"/>
    <property type="match status" value="1"/>
</dbReference>
<proteinExistence type="predicted"/>
<accession>A0ABY3WCJ2</accession>
<dbReference type="InterPro" id="IPR000792">
    <property type="entry name" value="Tscrpt_reg_LuxR_C"/>
</dbReference>
<evidence type="ECO:0000256" key="3">
    <source>
        <dbReference type="SAM" id="MobiDB-lite"/>
    </source>
</evidence>
<dbReference type="Gene3D" id="1.10.10.10">
    <property type="entry name" value="Winged helix-like DNA-binding domain superfamily/Winged helix DNA-binding domain"/>
    <property type="match status" value="1"/>
</dbReference>
<keyword evidence="1" id="KW-0547">Nucleotide-binding</keyword>
<sequence length="956" mass="102303">MTQTRLYGREDEVAQWRDLATAVEAGHSIELTVSGPSGIGKTTVLETLCADASSRGWKLLRAAGAARRSLPGSMFWQWFAPLAQQMPDHGPPFDGQGRVLHAFLTSAGGPLHKDALTYSASWVLRSLAQEAPVIAMVDDAQWLDDLSLQSLSDMGVLLIGAPLLIVRGVRTGQGSERGDGIRTDTLLLDGRDGGARHGAAGHSAAGEGASRPGGRVHWPLEPLDRRAVAEWAAHRTPGVDPAEAARIHAAAGGMPFYVEEILEGGVEVGTDRASAETAVLEFRLDRLSLEERTVLDAVVVLGEDASQQLLARMTGLPTEAIAPVLKRLAAERFLSSLRPRPRIQHALVAEAVLATLDPERRAELHGLAATALRAQGSDPAVVAGHLLATEPGTDPAAAEILLDAANGARRSGSWELAVRLTGRALAEEGLPAELQRRILIEASLAYQAADRIKQAAEFGRRALAMTEGTRARVELLVDFAEAQYALNRVEESSRCFSQALKELENDAEPDTELRRRVIAQATGAGFQQLQFASQYGQELADILAQDPAEDGPSDRMLLIQEALRLSVTGTDAKRSGELALRGYAGGKLLAEVGAESNIINYATGALNGSEQDAAALELLDAAIAEARANSSPMANATLSYCRGAIHLNRGRLRLAQMDLETAMQAADTGWRTYLEVACVTLAEIYIARDDLAAADALLKRVPLDEERVPLVQAMALQLHGVVTAGHGEHLQALEFFSAAMDLDVGLGPTLSLWKRSTIESAARAGQTEYAAAVAAELLQEVRSFGAPRLTGTALRLAALAQPGRTTVVMLREAIALLEAHEGRYQLALALADLAETCLQSTQADDLQVFRTEALAAARKSLVLANRIGAAAVARRMTRLLAQQDSQLPLIAENKADRLTPAEYRVCALAAKGLTNRKIAAELFITIKAVEWHLSRSFAKLEISSRKALPTVMDPQD</sequence>
<name>A0ABY3WCJ2_9MICC</name>
<dbReference type="SMART" id="SM00421">
    <property type="entry name" value="HTH_LUXR"/>
    <property type="match status" value="1"/>
</dbReference>
<keyword evidence="2" id="KW-0067">ATP-binding</keyword>
<dbReference type="SUPFAM" id="SSF46894">
    <property type="entry name" value="C-terminal effector domain of the bipartite response regulators"/>
    <property type="match status" value="1"/>
</dbReference>
<dbReference type="SUPFAM" id="SSF48452">
    <property type="entry name" value="TPR-like"/>
    <property type="match status" value="1"/>
</dbReference>